<evidence type="ECO:0000313" key="4">
    <source>
        <dbReference type="Proteomes" id="UP001162156"/>
    </source>
</evidence>
<protein>
    <recommendedName>
        <fullName evidence="2">PiggyBac transposable element-derived protein domain-containing protein</fullName>
    </recommendedName>
</protein>
<name>A0AAV8XJQ1_9CUCU</name>
<evidence type="ECO:0000256" key="1">
    <source>
        <dbReference type="SAM" id="MobiDB-lite"/>
    </source>
</evidence>
<evidence type="ECO:0000259" key="2">
    <source>
        <dbReference type="Pfam" id="PF13843"/>
    </source>
</evidence>
<dbReference type="InterPro" id="IPR029526">
    <property type="entry name" value="PGBD"/>
</dbReference>
<dbReference type="Pfam" id="PF13843">
    <property type="entry name" value="DDE_Tnp_1_7"/>
    <property type="match status" value="2"/>
</dbReference>
<feature type="domain" description="PiggyBac transposable element-derived protein" evidence="2">
    <location>
        <begin position="1"/>
        <end position="149"/>
    </location>
</feature>
<dbReference type="AlphaFoldDB" id="A0AAV8XJQ1"/>
<reference evidence="3" key="1">
    <citation type="journal article" date="2023" name="Insect Mol. Biol.">
        <title>Genome sequencing provides insights into the evolution of gene families encoding plant cell wall-degrading enzymes in longhorned beetles.</title>
        <authorList>
            <person name="Shin N.R."/>
            <person name="Okamura Y."/>
            <person name="Kirsch R."/>
            <person name="Pauchet Y."/>
        </authorList>
    </citation>
    <scope>NUCLEOTIDE SEQUENCE</scope>
    <source>
        <strain evidence="3">RBIC_L_NR</strain>
    </source>
</reference>
<feature type="compositionally biased region" description="Basic and acidic residues" evidence="1">
    <location>
        <begin position="548"/>
        <end position="562"/>
    </location>
</feature>
<dbReference type="EMBL" id="JANEYF010003168">
    <property type="protein sequence ID" value="KAJ8938648.1"/>
    <property type="molecule type" value="Genomic_DNA"/>
</dbReference>
<sequence length="693" mass="80071">MSRDRFFQLRTNLHCVNNLEIPQNCNDKLYKVRPLYDAIRDRCLQLDLEENLCINEQIVPFRGQLSIKQYIKNKPTPWGVKIFVSCGRSETTYDFLIYQGASTGLDADNLKTFGLGASVVLHLSERIQGEGHKLYYENYFCKPPLLHDKELKKRGRGSYDELTTKNGDVALVKWMDNRTVVLASNFVAVGQKDVASRWDKGDKKYVNVTRPDVVKLYNHSMGSADLLDQMIGLYQIYIRSRKWTLRLIFHAVDLAVMSLLDFRLRLAECLVKVGKPIQVQGKRGRPSSGIPELARSKIPKRNEEIRPCPEIQYDTVDHLPHLDGGFGSFCIDAIEEEVQKRAPTKSPKKVVKSCRKSVKKRESSSSSDDGSSPSEIDTKSDPRTVKKDTLALKSTYLKVPTFLSPTKSVSDTNIHLNLTESQEKTVMNPNSRSYKILCKIPDTETLRVCSNDNSNPKNSFITVISDLIIQTAVVREPFCEKNQNQMIVIKEAESHELDKAQELLGIDINITDNVTSNHNIDCVEIESAIPKLKNEVNENDLQEFSSYAEKEIKDEDQPKELDEAREEEENEEFENVEILETEEIMKREIGLEYLGRKQNKFTVKKQTKTMKERCRCQKKKTDGKIMCYSLDDKERKATFRRFWELTWNEKKIYVIARVEKEVVKRARNGKDETSSRRYCSYMYFLDKDFKRYE</sequence>
<accession>A0AAV8XJQ1</accession>
<dbReference type="PANTHER" id="PTHR47272">
    <property type="entry name" value="DDE_TNP_1_7 DOMAIN-CONTAINING PROTEIN"/>
    <property type="match status" value="1"/>
</dbReference>
<feature type="compositionally biased region" description="Low complexity" evidence="1">
    <location>
        <begin position="364"/>
        <end position="375"/>
    </location>
</feature>
<gene>
    <name evidence="3" type="ORF">NQ314_011387</name>
</gene>
<comment type="caution">
    <text evidence="3">The sequence shown here is derived from an EMBL/GenBank/DDBJ whole genome shotgun (WGS) entry which is preliminary data.</text>
</comment>
<keyword evidence="4" id="KW-1185">Reference proteome</keyword>
<feature type="region of interest" description="Disordered" evidence="1">
    <location>
        <begin position="341"/>
        <end position="383"/>
    </location>
</feature>
<evidence type="ECO:0000313" key="3">
    <source>
        <dbReference type="EMBL" id="KAJ8938648.1"/>
    </source>
</evidence>
<feature type="region of interest" description="Disordered" evidence="1">
    <location>
        <begin position="545"/>
        <end position="571"/>
    </location>
</feature>
<dbReference type="Proteomes" id="UP001162156">
    <property type="component" value="Unassembled WGS sequence"/>
</dbReference>
<proteinExistence type="predicted"/>
<feature type="domain" description="PiggyBac transposable element-derived protein" evidence="2">
    <location>
        <begin position="157"/>
        <end position="256"/>
    </location>
</feature>
<feature type="compositionally biased region" description="Basic residues" evidence="1">
    <location>
        <begin position="342"/>
        <end position="359"/>
    </location>
</feature>
<organism evidence="3 4">
    <name type="scientific">Rhamnusium bicolor</name>
    <dbReference type="NCBI Taxonomy" id="1586634"/>
    <lineage>
        <taxon>Eukaryota</taxon>
        <taxon>Metazoa</taxon>
        <taxon>Ecdysozoa</taxon>
        <taxon>Arthropoda</taxon>
        <taxon>Hexapoda</taxon>
        <taxon>Insecta</taxon>
        <taxon>Pterygota</taxon>
        <taxon>Neoptera</taxon>
        <taxon>Endopterygota</taxon>
        <taxon>Coleoptera</taxon>
        <taxon>Polyphaga</taxon>
        <taxon>Cucujiformia</taxon>
        <taxon>Chrysomeloidea</taxon>
        <taxon>Cerambycidae</taxon>
        <taxon>Lepturinae</taxon>
        <taxon>Rhagiini</taxon>
        <taxon>Rhamnusium</taxon>
    </lineage>
</organism>
<dbReference type="PANTHER" id="PTHR47272:SF2">
    <property type="entry name" value="PIGGYBAC TRANSPOSABLE ELEMENT-DERIVED PROTEIN 3-LIKE"/>
    <property type="match status" value="1"/>
</dbReference>